<keyword evidence="2" id="KW-0472">Membrane</keyword>
<sequence length="212" mass="23754">MMRMIQLPHILGIVFGVVLVLITIIVAKVLLKYLRSRHQELRGTKGEEKTEKPVHSLEDEESPKLDAQLLDLISTKHDFSGPPDVTHISANWGHALTVEFHPRDFSEEVILRMDRKPLFSPSQAIRWSEGESGSRDRVAGEGRPSTFAVIENPECIPEREKWVPSPVEMSSLQRIEEDDSGITAETPLMSGLLEAEISQQSMKEGHILSTAV</sequence>
<feature type="transmembrane region" description="Helical" evidence="2">
    <location>
        <begin position="6"/>
        <end position="31"/>
    </location>
</feature>
<evidence type="ECO:0000313" key="3">
    <source>
        <dbReference type="Proteomes" id="UP000694941"/>
    </source>
</evidence>
<evidence type="ECO:0000313" key="4">
    <source>
        <dbReference type="RefSeq" id="XP_022247759.1"/>
    </source>
</evidence>
<protein>
    <submittedName>
        <fullName evidence="4">Uncharacterized protein LOC111087002</fullName>
    </submittedName>
</protein>
<proteinExistence type="predicted"/>
<dbReference type="Proteomes" id="UP000694941">
    <property type="component" value="Unplaced"/>
</dbReference>
<keyword evidence="2" id="KW-0812">Transmembrane</keyword>
<organism evidence="3 4">
    <name type="scientific">Limulus polyphemus</name>
    <name type="common">Atlantic horseshoe crab</name>
    <dbReference type="NCBI Taxonomy" id="6850"/>
    <lineage>
        <taxon>Eukaryota</taxon>
        <taxon>Metazoa</taxon>
        <taxon>Ecdysozoa</taxon>
        <taxon>Arthropoda</taxon>
        <taxon>Chelicerata</taxon>
        <taxon>Merostomata</taxon>
        <taxon>Xiphosura</taxon>
        <taxon>Limulidae</taxon>
        <taxon>Limulus</taxon>
    </lineage>
</organism>
<feature type="region of interest" description="Disordered" evidence="1">
    <location>
        <begin position="41"/>
        <end position="62"/>
    </location>
</feature>
<accession>A0ABM1SVV3</accession>
<keyword evidence="3" id="KW-1185">Reference proteome</keyword>
<feature type="compositionally biased region" description="Basic and acidic residues" evidence="1">
    <location>
        <begin position="41"/>
        <end position="57"/>
    </location>
</feature>
<dbReference type="RefSeq" id="XP_022247759.1">
    <property type="nucleotide sequence ID" value="XM_022392051.1"/>
</dbReference>
<dbReference type="GeneID" id="111087002"/>
<evidence type="ECO:0000256" key="2">
    <source>
        <dbReference type="SAM" id="Phobius"/>
    </source>
</evidence>
<name>A0ABM1SVV3_LIMPO</name>
<evidence type="ECO:0000256" key="1">
    <source>
        <dbReference type="SAM" id="MobiDB-lite"/>
    </source>
</evidence>
<keyword evidence="2" id="KW-1133">Transmembrane helix</keyword>
<gene>
    <name evidence="4" type="primary">LOC111087002</name>
</gene>
<reference evidence="4" key="1">
    <citation type="submission" date="2025-08" db="UniProtKB">
        <authorList>
            <consortium name="RefSeq"/>
        </authorList>
    </citation>
    <scope>IDENTIFICATION</scope>
    <source>
        <tissue evidence="4">Muscle</tissue>
    </source>
</reference>